<dbReference type="RefSeq" id="WP_213215585.1">
    <property type="nucleotide sequence ID" value="NZ_QTKU01000001.1"/>
</dbReference>
<keyword evidence="1" id="KW-1133">Transmembrane helix</keyword>
<dbReference type="Pfam" id="PF10011">
    <property type="entry name" value="DUF2254"/>
    <property type="match status" value="1"/>
</dbReference>
<feature type="transmembrane region" description="Helical" evidence="1">
    <location>
        <begin position="21"/>
        <end position="42"/>
    </location>
</feature>
<feature type="transmembrane region" description="Helical" evidence="1">
    <location>
        <begin position="116"/>
        <end position="134"/>
    </location>
</feature>
<organism evidence="2 3">
    <name type="scientific">Roseibium polysiphoniae</name>
    <dbReference type="NCBI Taxonomy" id="2571221"/>
    <lineage>
        <taxon>Bacteria</taxon>
        <taxon>Pseudomonadati</taxon>
        <taxon>Pseudomonadota</taxon>
        <taxon>Alphaproteobacteria</taxon>
        <taxon>Hyphomicrobiales</taxon>
        <taxon>Stappiaceae</taxon>
        <taxon>Roseibium</taxon>
    </lineage>
</organism>
<gene>
    <name evidence="2" type="ORF">DYI23_07630</name>
</gene>
<evidence type="ECO:0000313" key="3">
    <source>
        <dbReference type="Proteomes" id="UP000705379"/>
    </source>
</evidence>
<reference evidence="2" key="2">
    <citation type="journal article" date="2021" name="Microorganisms">
        <title>Bacterial Dimethylsulfoniopropionate Biosynthesis in the East China Sea.</title>
        <authorList>
            <person name="Liu J."/>
            <person name="Zhang Y."/>
            <person name="Liu J."/>
            <person name="Zhong H."/>
            <person name="Williams B.T."/>
            <person name="Zheng Y."/>
            <person name="Curson A.R.J."/>
            <person name="Sun C."/>
            <person name="Sun H."/>
            <person name="Song D."/>
            <person name="Wagner Mackenzie B."/>
            <person name="Bermejo Martinez A."/>
            <person name="Todd J.D."/>
            <person name="Zhang X.H."/>
        </authorList>
    </citation>
    <scope>NUCLEOTIDE SEQUENCE</scope>
    <source>
        <strain evidence="2">AESS21</strain>
    </source>
</reference>
<reference evidence="2" key="1">
    <citation type="submission" date="2018-08" db="EMBL/GenBank/DDBJ databases">
        <authorList>
            <person name="Jin W."/>
            <person name="Wang H."/>
            <person name="Yang Y."/>
            <person name="Li M."/>
            <person name="Liu J."/>
        </authorList>
    </citation>
    <scope>NUCLEOTIDE SEQUENCE</scope>
    <source>
        <strain evidence="2">AESS21</strain>
    </source>
</reference>
<comment type="caution">
    <text evidence="2">The sequence shown here is derived from an EMBL/GenBank/DDBJ whole genome shotgun (WGS) entry which is preliminary data.</text>
</comment>
<protein>
    <submittedName>
        <fullName evidence="2">DUF2254 domain-containing protein</fullName>
    </submittedName>
</protein>
<evidence type="ECO:0000313" key="2">
    <source>
        <dbReference type="EMBL" id="MBS8260083.1"/>
    </source>
</evidence>
<dbReference type="InterPro" id="IPR018723">
    <property type="entry name" value="DUF2254_membrane"/>
</dbReference>
<name>A0A944CBP7_9HYPH</name>
<proteinExistence type="predicted"/>
<feature type="transmembrane region" description="Helical" evidence="1">
    <location>
        <begin position="72"/>
        <end position="95"/>
    </location>
</feature>
<feature type="transmembrane region" description="Helical" evidence="1">
    <location>
        <begin position="140"/>
        <end position="161"/>
    </location>
</feature>
<accession>A0A944CBP7</accession>
<dbReference type="EMBL" id="QTKU01000001">
    <property type="protein sequence ID" value="MBS8260083.1"/>
    <property type="molecule type" value="Genomic_DNA"/>
</dbReference>
<dbReference type="AlphaFoldDB" id="A0A944CBP7"/>
<evidence type="ECO:0000256" key="1">
    <source>
        <dbReference type="SAM" id="Phobius"/>
    </source>
</evidence>
<keyword evidence="1" id="KW-0472">Membrane</keyword>
<dbReference type="Proteomes" id="UP000705379">
    <property type="component" value="Unassembled WGS sequence"/>
</dbReference>
<sequence>MSASYHESGSVQFLQKLFRGFLFIPVLLALSGAIMALIAIWADRSGVIEPGSALSSFLDISTDGARSVLSTIAGAMMSVISLVYSLTLVVFTLAAGNIGPRLLETFANNRVNQITIGLLGATFLYALIVLYVVGEETVPHISVAVAITLAVISFFWLVYFVNDVSRRIMVDNEIGRTQKSLRAAIDLLLRSEPEENADDRKVIPETPGTEVTSSASGYVTAINGKRLMELAEENDGFIEVLVQPGSYVIEGMAILRLYQGAREIDPETLRTVFQTRYARAPEGDIQFSIHLNVEIALRALSPGINDAYTAISAIDHLSASLGRIVQRGAPTAIIRDKQDTPRVWLSILSVSDILDAALNPLRQASCGNVLVSERLIQALGRMALVCLPRHKSILQKHLRRIASDARQKLISHADREEIARALSSANKTLAKV</sequence>
<keyword evidence="1" id="KW-0812">Transmembrane</keyword>